<evidence type="ECO:0000313" key="2">
    <source>
        <dbReference type="Proteomes" id="UP000007148"/>
    </source>
</evidence>
<reference evidence="1 2" key="1">
    <citation type="journal article" date="2011" name="PLoS Pathog.">
        <title>Endophytic Life Strategies Decoded by Genome and Transcriptome Analyses of the Mutualistic Root Symbiont Piriformospora indica.</title>
        <authorList>
            <person name="Zuccaro A."/>
            <person name="Lahrmann U."/>
            <person name="Guldener U."/>
            <person name="Langen G."/>
            <person name="Pfiffi S."/>
            <person name="Biedenkopf D."/>
            <person name="Wong P."/>
            <person name="Samans B."/>
            <person name="Grimm C."/>
            <person name="Basiewicz M."/>
            <person name="Murat C."/>
            <person name="Martin F."/>
            <person name="Kogel K.H."/>
        </authorList>
    </citation>
    <scope>NUCLEOTIDE SEQUENCE [LARGE SCALE GENOMIC DNA]</scope>
    <source>
        <strain evidence="1 2">DSM 11827</strain>
    </source>
</reference>
<dbReference type="SUPFAM" id="SSF81383">
    <property type="entry name" value="F-box domain"/>
    <property type="match status" value="1"/>
</dbReference>
<name>G4TQW2_SERID</name>
<sequence length="670" mass="76734">MSRVQTTKLEPAHDRDMPISDLNDDALLHILEFIAQEDENGAFLIISVCSRWMSLALDTPSVWRYITIADRIEDWDSRLAISTTLAREMPLVVKAFFPVNADRLSRLFEQQIHQLKVYTLPIIGFDLKSSFLSLQNVLRLHPRDTIRRVTWYGDKEYPQFVPIPLLYPILEQHVKENHIQAFTTAVEECPSILLSHFSVNESTSSRLSAEVLMNCLHSMAHLTSLAIEDTLTWSTAQTSPIWTLPLLEQLDYSFPPDSTILQPRLRLRVPRLSRLCLTGEYRHIPSILSNLTGFLELELLSLKLFSISTASVPKVYRVQIGPIWSLMIDITDITQTERGDLHYFTYHVAGMFQEAWVNRWKAVMRSSALNYSDPIHIPLNEVSIIHSPQDHERLLPLPPKAVRDHIPISNFVSDALTITADSVVDVELLRRLPVARKCVISSSNHAEATVGDQFTEQFASHVQDIYISPAIRRNQTLEGGRHIHYHTFSSLVRLSAPIDIVYGFFFPHYMPALEELIFLSHSSQTLATKDITLVMIIRLFLRGRRGTDLARLHTIGFDWWPRWDIIKALIKSWNRLPKETTNERLFTLKLPGRPHPCVLETLVDLLNGLPPRYPLPDVDERVFGEREETYWSHIRKGFHPFSTADPSSDAPASAPSFAVTKDTFVGEYEM</sequence>
<dbReference type="EMBL" id="CAFZ01000246">
    <property type="protein sequence ID" value="CCA73705.1"/>
    <property type="molecule type" value="Genomic_DNA"/>
</dbReference>
<accession>G4TQW2</accession>
<dbReference type="InterPro" id="IPR036047">
    <property type="entry name" value="F-box-like_dom_sf"/>
</dbReference>
<evidence type="ECO:0000313" key="1">
    <source>
        <dbReference type="EMBL" id="CCA73705.1"/>
    </source>
</evidence>
<proteinExistence type="predicted"/>
<protein>
    <recommendedName>
        <fullName evidence="3">F-box domain-containing protein</fullName>
    </recommendedName>
</protein>
<dbReference type="OrthoDB" id="3181259at2759"/>
<evidence type="ECO:0008006" key="3">
    <source>
        <dbReference type="Google" id="ProtNLM"/>
    </source>
</evidence>
<dbReference type="InParanoid" id="G4TQW2"/>
<dbReference type="Proteomes" id="UP000007148">
    <property type="component" value="Unassembled WGS sequence"/>
</dbReference>
<dbReference type="AlphaFoldDB" id="G4TQW2"/>
<gene>
    <name evidence="1" type="ORF">PIIN_07659</name>
</gene>
<keyword evidence="2" id="KW-1185">Reference proteome</keyword>
<dbReference type="HOGENOM" id="CLU_423407_0_0_1"/>
<comment type="caution">
    <text evidence="1">The sequence shown here is derived from an EMBL/GenBank/DDBJ whole genome shotgun (WGS) entry which is preliminary data.</text>
</comment>
<organism evidence="1 2">
    <name type="scientific">Serendipita indica (strain DSM 11827)</name>
    <name type="common">Root endophyte fungus</name>
    <name type="synonym">Piriformospora indica</name>
    <dbReference type="NCBI Taxonomy" id="1109443"/>
    <lineage>
        <taxon>Eukaryota</taxon>
        <taxon>Fungi</taxon>
        <taxon>Dikarya</taxon>
        <taxon>Basidiomycota</taxon>
        <taxon>Agaricomycotina</taxon>
        <taxon>Agaricomycetes</taxon>
        <taxon>Sebacinales</taxon>
        <taxon>Serendipitaceae</taxon>
        <taxon>Serendipita</taxon>
    </lineage>
</organism>